<dbReference type="Proteomes" id="UP000054047">
    <property type="component" value="Unassembled WGS sequence"/>
</dbReference>
<feature type="region of interest" description="Disordered" evidence="1">
    <location>
        <begin position="68"/>
        <end position="87"/>
    </location>
</feature>
<feature type="compositionally biased region" description="Basic and acidic residues" evidence="1">
    <location>
        <begin position="68"/>
        <end position="78"/>
    </location>
</feature>
<organism evidence="2 3">
    <name type="scientific">Ancylostoma duodenale</name>
    <dbReference type="NCBI Taxonomy" id="51022"/>
    <lineage>
        <taxon>Eukaryota</taxon>
        <taxon>Metazoa</taxon>
        <taxon>Ecdysozoa</taxon>
        <taxon>Nematoda</taxon>
        <taxon>Chromadorea</taxon>
        <taxon>Rhabditida</taxon>
        <taxon>Rhabditina</taxon>
        <taxon>Rhabditomorpha</taxon>
        <taxon>Strongyloidea</taxon>
        <taxon>Ancylostomatidae</taxon>
        <taxon>Ancylostomatinae</taxon>
        <taxon>Ancylostoma</taxon>
    </lineage>
</organism>
<evidence type="ECO:0000256" key="1">
    <source>
        <dbReference type="SAM" id="MobiDB-lite"/>
    </source>
</evidence>
<evidence type="ECO:0000313" key="2">
    <source>
        <dbReference type="EMBL" id="KIH64614.1"/>
    </source>
</evidence>
<reference evidence="2 3" key="1">
    <citation type="submission" date="2013-12" db="EMBL/GenBank/DDBJ databases">
        <title>Draft genome of the parsitic nematode Ancylostoma duodenale.</title>
        <authorList>
            <person name="Mitreva M."/>
        </authorList>
    </citation>
    <scope>NUCLEOTIDE SEQUENCE [LARGE SCALE GENOMIC DNA]</scope>
    <source>
        <strain evidence="2 3">Zhejiang</strain>
    </source>
</reference>
<name>A0A0C2GZG0_9BILA</name>
<evidence type="ECO:0000313" key="3">
    <source>
        <dbReference type="Proteomes" id="UP000054047"/>
    </source>
</evidence>
<protein>
    <submittedName>
        <fullName evidence="2">Uncharacterized protein</fullName>
    </submittedName>
</protein>
<dbReference type="AlphaFoldDB" id="A0A0C2GZG0"/>
<keyword evidence="3" id="KW-1185">Reference proteome</keyword>
<accession>A0A0C2GZG0</accession>
<dbReference type="EMBL" id="KN727971">
    <property type="protein sequence ID" value="KIH64614.1"/>
    <property type="molecule type" value="Genomic_DNA"/>
</dbReference>
<gene>
    <name evidence="2" type="ORF">ANCDUO_05077</name>
</gene>
<proteinExistence type="predicted"/>
<sequence length="87" mass="10343">MTNAGSFADEYDRAYLERRRRQSRHKCHILLIEGTQSGKRPPVIRTAVQYFRQVPNTHHRADNAVEWRPREPGYRDQRAVNAAEWRP</sequence>